<feature type="domain" description="Knr4/Smi1-like" evidence="1">
    <location>
        <begin position="26"/>
        <end position="165"/>
    </location>
</feature>
<accession>A0ABY6N501</accession>
<dbReference type="Pfam" id="PF14568">
    <property type="entry name" value="SUKH_6"/>
    <property type="match status" value="1"/>
</dbReference>
<dbReference type="RefSeq" id="WP_265048671.1">
    <property type="nucleotide sequence ID" value="NZ_CP100390.1"/>
</dbReference>
<evidence type="ECO:0000259" key="1">
    <source>
        <dbReference type="SMART" id="SM00860"/>
    </source>
</evidence>
<dbReference type="Proteomes" id="UP001163739">
    <property type="component" value="Chromosome"/>
</dbReference>
<protein>
    <submittedName>
        <fullName evidence="2">SMI1/KNR4 family protein</fullName>
    </submittedName>
</protein>
<dbReference type="SUPFAM" id="SSF160631">
    <property type="entry name" value="SMI1/KNR4-like"/>
    <property type="match status" value="1"/>
</dbReference>
<organism evidence="2 3">
    <name type="scientific">Alkalimarinus alittae</name>
    <dbReference type="NCBI Taxonomy" id="2961619"/>
    <lineage>
        <taxon>Bacteria</taxon>
        <taxon>Pseudomonadati</taxon>
        <taxon>Pseudomonadota</taxon>
        <taxon>Gammaproteobacteria</taxon>
        <taxon>Alteromonadales</taxon>
        <taxon>Alteromonadaceae</taxon>
        <taxon>Alkalimarinus</taxon>
    </lineage>
</organism>
<keyword evidence="3" id="KW-1185">Reference proteome</keyword>
<sequence length="173" mass="19650">MSNYFKDISTFWKDSDYAREEYINETPSAELVKEIEKELGYKLPDSYVELMQSQNGGIPINTCFPTNEATSWADDHVAIHGILGIGREKTYSLCGEVGSKFMIDEWEYPDIGIYFGDCPSAGHDMFCLDYRACGKNGEPQVVHVDQEDDYKITFLASSFEEFIKGLVNDEAFD</sequence>
<reference evidence="2" key="1">
    <citation type="submission" date="2022-06" db="EMBL/GenBank/DDBJ databases">
        <title>Alkalimarinus sp. nov., isolated from gut of a Alitta virens.</title>
        <authorList>
            <person name="Yang A.I."/>
            <person name="Shin N.-R."/>
        </authorList>
    </citation>
    <scope>NUCLEOTIDE SEQUENCE</scope>
    <source>
        <strain evidence="2">A2M4</strain>
    </source>
</reference>
<evidence type="ECO:0000313" key="3">
    <source>
        <dbReference type="Proteomes" id="UP001163739"/>
    </source>
</evidence>
<evidence type="ECO:0000313" key="2">
    <source>
        <dbReference type="EMBL" id="UZE97191.1"/>
    </source>
</evidence>
<dbReference type="Gene3D" id="3.40.1580.10">
    <property type="entry name" value="SMI1/KNR4-like"/>
    <property type="match status" value="1"/>
</dbReference>
<gene>
    <name evidence="2" type="ORF">NKI27_05435</name>
</gene>
<proteinExistence type="predicted"/>
<name>A0ABY6N501_9ALTE</name>
<dbReference type="InterPro" id="IPR037883">
    <property type="entry name" value="Knr4/Smi1-like_sf"/>
</dbReference>
<dbReference type="InterPro" id="IPR018958">
    <property type="entry name" value="Knr4/Smi1-like_dom"/>
</dbReference>
<dbReference type="EMBL" id="CP100390">
    <property type="protein sequence ID" value="UZE97191.1"/>
    <property type="molecule type" value="Genomic_DNA"/>
</dbReference>
<dbReference type="SMART" id="SM00860">
    <property type="entry name" value="SMI1_KNR4"/>
    <property type="match status" value="1"/>
</dbReference>